<evidence type="ECO:0008006" key="7">
    <source>
        <dbReference type="Google" id="ProtNLM"/>
    </source>
</evidence>
<organism evidence="5 6">
    <name type="scientific">Alectoria fallacina</name>
    <dbReference type="NCBI Taxonomy" id="1903189"/>
    <lineage>
        <taxon>Eukaryota</taxon>
        <taxon>Fungi</taxon>
        <taxon>Dikarya</taxon>
        <taxon>Ascomycota</taxon>
        <taxon>Pezizomycotina</taxon>
        <taxon>Lecanoromycetes</taxon>
        <taxon>OSLEUM clade</taxon>
        <taxon>Lecanoromycetidae</taxon>
        <taxon>Lecanorales</taxon>
        <taxon>Lecanorineae</taxon>
        <taxon>Parmeliaceae</taxon>
        <taxon>Alectoria</taxon>
    </lineage>
</organism>
<dbReference type="InterPro" id="IPR056125">
    <property type="entry name" value="DUF7708"/>
</dbReference>
<dbReference type="InterPro" id="IPR027417">
    <property type="entry name" value="P-loop_NTPase"/>
</dbReference>
<reference evidence="5" key="1">
    <citation type="submission" date="2021-03" db="EMBL/GenBank/DDBJ databases">
        <authorList>
            <person name="Tagirdzhanova G."/>
        </authorList>
    </citation>
    <scope>NUCLEOTIDE SEQUENCE</scope>
</reference>
<protein>
    <recommendedName>
        <fullName evidence="7">NACHT domain-containing protein</fullName>
    </recommendedName>
</protein>
<sequence length="998" mass="114127">MEDVWTAAKDIECQLQLRRSLRGFRRIQPFLAGIEQYSKVIEVVCNGTPYLPYIWAPIKLLLQIAQNHISALEKLIDAYAMIGEAMPRFDKLSAAFKDDSEFLQVMGHFYEDILEFHRRAYKFFRKRAWMMVFDSLWKTFDIRFQAILQSLRKHRDLIDQEAHTISIVEAKVWRGQQLEQIRQWRAERVEDLDKAERERLAAQTREAVVWFGAGQEQEDIFARLSGACDSTDGHWALREPMIQSWLDQSRGNQFLWLNGKPGADQGKSVICAKVIEHVQDATESIAIFYFCSHHQSSQSQANAILRSFAAQLLAANTELAPYILDTFASQALRPTKKHLGVILEKLLSSLSSVRIVVDGLDECASSEQEGIIDDLLRIKGPVPGACKILLSCRKLPSIFRLLQGKPTLRLDDHTASVDSTISSFVHRRLGFLRQKFESHIIDELEGQIIAKADGMFLWVRLVMFTLEDLHFEADMREAMQTLPEGLEAVYERILSRLCGESKTPNQRTVTRILQWMLVARRPLKRLEIESGIVLDDRVAQITAATRPRGDVLSSCYPILDVEDGPCGYVSFCHFTALEYLRTLHSSPVLQYPPAQLTVSLACVLYLISSLDLVDPKLHNEETRLQVAQCFHDLQLYANDHWLDHLSALANSQTESLPDGYSMRSLSWGLERLTERHNEIATIKAYSAQDDGESLPSAIEENWPQLGLSTAARSLLNRALRHRSNSAKGDQFADSSSESDRQDDPTLFRGIRSRYQSLLEDLLEHNTLSDAASAGFTVRYHSGSYLCRYRNCPRAIQGFDSSDIRQKHESSHASRFRCTDTACGFFGKELKSRAAMNKHNIKYHGDDTLTTIPTTLRKAFPLPQQDRSRFLLKELSPASRKRSFDASEENTLQDHQMQLMLLEQQEKKRVLMTELEQDNADPASGERNQSDNRNHAQPYYEWQLNNRNFMALDYQTQVMLLEQQNKKRLLKARQEQDTISDTAAAESLLQRPTPAVRRE</sequence>
<evidence type="ECO:0000259" key="3">
    <source>
        <dbReference type="Pfam" id="PF24809"/>
    </source>
</evidence>
<keyword evidence="6" id="KW-1185">Reference proteome</keyword>
<name>A0A8H3G6J2_9LECA</name>
<feature type="region of interest" description="Disordered" evidence="2">
    <location>
        <begin position="725"/>
        <end position="745"/>
    </location>
</feature>
<feature type="domain" description="DUF7708" evidence="3">
    <location>
        <begin position="28"/>
        <end position="166"/>
    </location>
</feature>
<dbReference type="PANTHER" id="PTHR10039:SF14">
    <property type="entry name" value="NACHT DOMAIN-CONTAINING PROTEIN"/>
    <property type="match status" value="1"/>
</dbReference>
<feature type="domain" description="Nephrocystin 3-like N-terminal" evidence="4">
    <location>
        <begin position="233"/>
        <end position="393"/>
    </location>
</feature>
<dbReference type="Pfam" id="PF24883">
    <property type="entry name" value="NPHP3_N"/>
    <property type="match status" value="1"/>
</dbReference>
<evidence type="ECO:0000313" key="6">
    <source>
        <dbReference type="Proteomes" id="UP000664203"/>
    </source>
</evidence>
<dbReference type="PANTHER" id="PTHR10039">
    <property type="entry name" value="AMELOGENIN"/>
    <property type="match status" value="1"/>
</dbReference>
<evidence type="ECO:0000256" key="2">
    <source>
        <dbReference type="SAM" id="MobiDB-lite"/>
    </source>
</evidence>
<dbReference type="InterPro" id="IPR056884">
    <property type="entry name" value="NPHP3-like_N"/>
</dbReference>
<evidence type="ECO:0000313" key="5">
    <source>
        <dbReference type="EMBL" id="CAF9937444.1"/>
    </source>
</evidence>
<dbReference type="OrthoDB" id="7464126at2759"/>
<dbReference type="EMBL" id="CAJPDR010000472">
    <property type="protein sequence ID" value="CAF9937444.1"/>
    <property type="molecule type" value="Genomic_DNA"/>
</dbReference>
<accession>A0A8H3G6J2</accession>
<proteinExistence type="predicted"/>
<dbReference type="Pfam" id="PF24809">
    <property type="entry name" value="DUF7708"/>
    <property type="match status" value="1"/>
</dbReference>
<evidence type="ECO:0000259" key="4">
    <source>
        <dbReference type="Pfam" id="PF24883"/>
    </source>
</evidence>
<dbReference type="Gene3D" id="3.40.50.300">
    <property type="entry name" value="P-loop containing nucleotide triphosphate hydrolases"/>
    <property type="match status" value="1"/>
</dbReference>
<dbReference type="AlphaFoldDB" id="A0A8H3G6J2"/>
<dbReference type="Proteomes" id="UP000664203">
    <property type="component" value="Unassembled WGS sequence"/>
</dbReference>
<keyword evidence="1" id="KW-0677">Repeat</keyword>
<evidence type="ECO:0000256" key="1">
    <source>
        <dbReference type="ARBA" id="ARBA00022737"/>
    </source>
</evidence>
<comment type="caution">
    <text evidence="5">The sequence shown here is derived from an EMBL/GenBank/DDBJ whole genome shotgun (WGS) entry which is preliminary data.</text>
</comment>
<gene>
    <name evidence="5" type="ORF">ALECFALPRED_007253</name>
</gene>